<dbReference type="eggNOG" id="ENOG502SBZ1">
    <property type="taxonomic scope" value="Eukaryota"/>
</dbReference>
<feature type="domain" description="LysM" evidence="2">
    <location>
        <begin position="120"/>
        <end position="164"/>
    </location>
</feature>
<dbReference type="InParanoid" id="D8QBH9"/>
<dbReference type="Gene3D" id="3.10.350.10">
    <property type="entry name" value="LysM domain"/>
    <property type="match status" value="1"/>
</dbReference>
<dbReference type="PROSITE" id="PS51782">
    <property type="entry name" value="LYSM"/>
    <property type="match status" value="1"/>
</dbReference>
<reference evidence="3 4" key="1">
    <citation type="journal article" date="2010" name="Nat. Biotechnol.">
        <title>Genome sequence of the model mushroom Schizophyllum commune.</title>
        <authorList>
            <person name="Ohm R.A."/>
            <person name="de Jong J.F."/>
            <person name="Lugones L.G."/>
            <person name="Aerts A."/>
            <person name="Kothe E."/>
            <person name="Stajich J.E."/>
            <person name="de Vries R.P."/>
            <person name="Record E."/>
            <person name="Levasseur A."/>
            <person name="Baker S.E."/>
            <person name="Bartholomew K.A."/>
            <person name="Coutinho P.M."/>
            <person name="Erdmann S."/>
            <person name="Fowler T.J."/>
            <person name="Gathman A.C."/>
            <person name="Lombard V."/>
            <person name="Henrissat B."/>
            <person name="Knabe N."/>
            <person name="Kuees U."/>
            <person name="Lilly W.W."/>
            <person name="Lindquist E."/>
            <person name="Lucas S."/>
            <person name="Magnuson J.K."/>
            <person name="Piumi F."/>
            <person name="Raudaskoski M."/>
            <person name="Salamov A."/>
            <person name="Schmutz J."/>
            <person name="Schwarze F.W.M.R."/>
            <person name="vanKuyk P.A."/>
            <person name="Horton J.S."/>
            <person name="Grigoriev I.V."/>
            <person name="Woesten H.A.B."/>
        </authorList>
    </citation>
    <scope>NUCLEOTIDE SEQUENCE [LARGE SCALE GENOMIC DNA]</scope>
    <source>
        <strain evidence="4">H4-8 / FGSC 9210</strain>
    </source>
</reference>
<feature type="region of interest" description="Disordered" evidence="1">
    <location>
        <begin position="173"/>
        <end position="263"/>
    </location>
</feature>
<dbReference type="PANTHER" id="PTHR20932:SF8">
    <property type="entry name" value="LD22649P"/>
    <property type="match status" value="1"/>
</dbReference>
<dbReference type="Proteomes" id="UP000007431">
    <property type="component" value="Unassembled WGS sequence"/>
</dbReference>
<organism evidence="4">
    <name type="scientific">Schizophyllum commune (strain H4-8 / FGSC 9210)</name>
    <name type="common">Split gill fungus</name>
    <dbReference type="NCBI Taxonomy" id="578458"/>
    <lineage>
        <taxon>Eukaryota</taxon>
        <taxon>Fungi</taxon>
        <taxon>Dikarya</taxon>
        <taxon>Basidiomycota</taxon>
        <taxon>Agaricomycotina</taxon>
        <taxon>Agaricomycetes</taxon>
        <taxon>Agaricomycetidae</taxon>
        <taxon>Agaricales</taxon>
        <taxon>Schizophyllaceae</taxon>
        <taxon>Schizophyllum</taxon>
    </lineage>
</organism>
<dbReference type="SMART" id="SM00257">
    <property type="entry name" value="LysM"/>
    <property type="match status" value="1"/>
</dbReference>
<evidence type="ECO:0000313" key="4">
    <source>
        <dbReference type="Proteomes" id="UP000007431"/>
    </source>
</evidence>
<sequence length="428" mass="45813">MPGGADDLAADPTFNPFADDLDEEPQGHPSPLHYASLLDNDDSCSSGTEGNEPAQHRRAATDVPALTTSSSHPLHTADLSNENITRPTLGKALSDLEPDVGLGTTLREEIEVDANEKLVLVHEVQPKDSLASVSIKYGIAMNDLRRANSMWANDSIHLRKVLYIPIDKASRLPKSCDIPSDDNPSRSNPELSITPADGPIPDIPGHATLRRIPTSRLSYFPPQSPSSLSPRTSLDSSFPQPLQRHARSSTTPASTSSSPPTMASLLNAFPIRLSFESTTSTSTTDSEEHVELTDVKRSHRKKSSATLRYNARAGLSDAPQLSNGHALPQAGLPVPAPAPTPASLVGSPGRRVRTSQMEPEPGMMVPPPASRRRGSVKDAAAGKRATNTISDGPSSKKNRASLWDVFGMDDSDATLNQQEGEMDLEDVL</sequence>
<proteinExistence type="predicted"/>
<feature type="compositionally biased region" description="Low complexity" evidence="1">
    <location>
        <begin position="248"/>
        <end position="263"/>
    </location>
</feature>
<dbReference type="OMA" id="ANGHDPN"/>
<dbReference type="AlphaFoldDB" id="D8QBH9"/>
<dbReference type="CDD" id="cd00118">
    <property type="entry name" value="LysM"/>
    <property type="match status" value="1"/>
</dbReference>
<feature type="region of interest" description="Disordered" evidence="1">
    <location>
        <begin position="277"/>
        <end position="398"/>
    </location>
</feature>
<name>D8QBH9_SCHCM</name>
<dbReference type="Pfam" id="PF01476">
    <property type="entry name" value="LysM"/>
    <property type="match status" value="1"/>
</dbReference>
<keyword evidence="4" id="KW-1185">Reference proteome</keyword>
<feature type="region of interest" description="Disordered" evidence="1">
    <location>
        <begin position="1"/>
        <end position="83"/>
    </location>
</feature>
<evidence type="ECO:0000256" key="1">
    <source>
        <dbReference type="SAM" id="MobiDB-lite"/>
    </source>
</evidence>
<dbReference type="OrthoDB" id="2107166at2759"/>
<evidence type="ECO:0000313" key="3">
    <source>
        <dbReference type="EMBL" id="EFI94757.1"/>
    </source>
</evidence>
<dbReference type="EMBL" id="GL377309">
    <property type="protein sequence ID" value="EFI94757.1"/>
    <property type="molecule type" value="Genomic_DNA"/>
</dbReference>
<dbReference type="RefSeq" id="XP_003029660.1">
    <property type="nucleotide sequence ID" value="XM_003029614.1"/>
</dbReference>
<feature type="compositionally biased region" description="Basic and acidic residues" evidence="1">
    <location>
        <begin position="286"/>
        <end position="296"/>
    </location>
</feature>
<dbReference type="GeneID" id="9592216"/>
<dbReference type="InterPro" id="IPR045030">
    <property type="entry name" value="LYSM1-4"/>
</dbReference>
<dbReference type="SUPFAM" id="SSF54106">
    <property type="entry name" value="LysM domain"/>
    <property type="match status" value="1"/>
</dbReference>
<dbReference type="HOGENOM" id="CLU_036221_0_0_1"/>
<feature type="compositionally biased region" description="Polar residues" evidence="1">
    <location>
        <begin position="66"/>
        <end position="83"/>
    </location>
</feature>
<dbReference type="KEGG" id="scm:SCHCO_02509637"/>
<feature type="compositionally biased region" description="Polar residues" evidence="1">
    <location>
        <begin position="385"/>
        <end position="395"/>
    </location>
</feature>
<evidence type="ECO:0000259" key="2">
    <source>
        <dbReference type="PROSITE" id="PS51782"/>
    </source>
</evidence>
<dbReference type="InterPro" id="IPR018392">
    <property type="entry name" value="LysM"/>
</dbReference>
<accession>D8QBH9</accession>
<feature type="compositionally biased region" description="Low complexity" evidence="1">
    <location>
        <begin position="217"/>
        <end position="237"/>
    </location>
</feature>
<dbReference type="PANTHER" id="PTHR20932">
    <property type="entry name" value="LYSM AND PUTATIVE PEPTIDOGLYCAN-BINDING DOMAIN-CONTAINING PROTEIN"/>
    <property type="match status" value="1"/>
</dbReference>
<protein>
    <recommendedName>
        <fullName evidence="2">LysM domain-containing protein</fullName>
    </recommendedName>
</protein>
<dbReference type="InterPro" id="IPR036779">
    <property type="entry name" value="LysM_dom_sf"/>
</dbReference>
<gene>
    <name evidence="3" type="ORF">SCHCODRAFT_236467</name>
</gene>
<dbReference type="VEuPathDB" id="FungiDB:SCHCODRAFT_02509637"/>